<dbReference type="CDD" id="cd18621">
    <property type="entry name" value="GH32_XdINV-like"/>
    <property type="match status" value="1"/>
</dbReference>
<dbReference type="Gene3D" id="2.60.120.560">
    <property type="entry name" value="Exo-inulinase, domain 1"/>
    <property type="match status" value="1"/>
</dbReference>
<dbReference type="VEuPathDB" id="FungiDB:yc1106_00606"/>
<gene>
    <name evidence="7" type="ORF">yc1106_00606</name>
</gene>
<dbReference type="Proteomes" id="UP001056012">
    <property type="component" value="Chromosome 1"/>
</dbReference>
<sequence length="758" mass="83783">MYKLAVAAEGAGVAETIEGMAVDTNIPWNQLQSPTPHKCKRSCARAALLQSVPTKYVTIPCFLPVACRDPGRIRIETWISGGYSATNNSTPSKNGLSADITRTVGETAASPVSTSSTLSIMFRSSPLLSLALGSLSAVGAQELPAVLTADIIQGLGNNTLFNRWRPTYHFSGPAGWLNDPCGMLYDPTTKTYHLHYQWHPNHVNWGNISWGHATSKDMITWTDVGGWEDDKAQSLGTGPNPDSRNSSYYGLGIFSGTGQPYNLQGEQDGTLINFYTSVQYLPTNWQIPYIPGTEKQSIAISKDGGKTWEQYAGNPILSHPPEGWNITGWRDPFVEPWPEMDALLGHKEPHWYMAMGSGIKGENGGGRIPFYSAPASNLTDWTFLGALWEPKRNETLGSLLETGTYGFNFEVSNFFSLTDKDDDVHYYVLMGTEGGNLTWHPRAQWGLWNEGQVTKRENGSVEFTPLSGGAIDSGLLYAVTSFMDTKNDRRIQWGWANEENNNFAITQSGYQGAMAIPREMYVIKTNHLTNNNSQLTTKGNTRVVEHSNGTFTGYTLGARPLPEIVEALHNGSEPQVIQTKKDGCANGEISGNGTSHMHLQVTLSDFTGPAGVVIAQSPNHEEQTIVWYSPENYTINVDRSHSSSIQEFANYTMLGYFAPYTFANGTTESLHMDIFIDGSLVEVHVNDRFWLTTRIYPARTDSTGFGIWAEEGATVKAQDMKVWDIDLNIFPERPVNSSSKLVYDTPEETNNYVWWTGN</sequence>
<dbReference type="Pfam" id="PF00251">
    <property type="entry name" value="Glyco_hydro_32N"/>
    <property type="match status" value="1"/>
</dbReference>
<evidence type="ECO:0000259" key="6">
    <source>
        <dbReference type="Pfam" id="PF08244"/>
    </source>
</evidence>
<evidence type="ECO:0000256" key="2">
    <source>
        <dbReference type="ARBA" id="ARBA00022801"/>
    </source>
</evidence>
<dbReference type="SMART" id="SM00640">
    <property type="entry name" value="Glyco_32"/>
    <property type="match status" value="1"/>
</dbReference>
<dbReference type="EMBL" id="CP089274">
    <property type="protein sequence ID" value="USP73332.1"/>
    <property type="molecule type" value="Genomic_DNA"/>
</dbReference>
<evidence type="ECO:0000313" key="8">
    <source>
        <dbReference type="Proteomes" id="UP001056012"/>
    </source>
</evidence>
<dbReference type="GO" id="GO:0004575">
    <property type="term" value="F:sucrose alpha-glucosidase activity"/>
    <property type="evidence" value="ECO:0007669"/>
    <property type="project" value="TreeGrafter"/>
</dbReference>
<dbReference type="InterPro" id="IPR013189">
    <property type="entry name" value="Glyco_hydro_32_C"/>
</dbReference>
<proteinExistence type="inferred from homology"/>
<keyword evidence="3 4" id="KW-0326">Glycosidase</keyword>
<keyword evidence="2 4" id="KW-0378">Hydrolase</keyword>
<dbReference type="Gene3D" id="2.115.10.20">
    <property type="entry name" value="Glycosyl hydrolase domain, family 43"/>
    <property type="match status" value="1"/>
</dbReference>
<dbReference type="InterPro" id="IPR013148">
    <property type="entry name" value="Glyco_hydro_32_N"/>
</dbReference>
<dbReference type="SUPFAM" id="SSF75005">
    <property type="entry name" value="Arabinanase/levansucrase/invertase"/>
    <property type="match status" value="1"/>
</dbReference>
<evidence type="ECO:0000256" key="3">
    <source>
        <dbReference type="ARBA" id="ARBA00023295"/>
    </source>
</evidence>
<feature type="domain" description="Glycosyl hydrolase family 32 C-terminal" evidence="6">
    <location>
        <begin position="573"/>
        <end position="724"/>
    </location>
</feature>
<name>A0A9Q8YZU0_CURCL</name>
<protein>
    <submittedName>
        <fullName evidence="7">Glycoside hydrolase family 32 protein</fullName>
    </submittedName>
</protein>
<dbReference type="PANTHER" id="PTHR42800:SF3">
    <property type="entry name" value="GLYCOSYL HYDROLASE FAMILY 32 N-TERMINAL DOMAIN-CONTAINING PROTEIN"/>
    <property type="match status" value="1"/>
</dbReference>
<dbReference type="PANTHER" id="PTHR42800">
    <property type="entry name" value="EXOINULINASE INUD (AFU_ORTHOLOGUE AFUA_5G00480)"/>
    <property type="match status" value="1"/>
</dbReference>
<accession>A0A9Q8YZU0</accession>
<evidence type="ECO:0000313" key="7">
    <source>
        <dbReference type="EMBL" id="USP73332.1"/>
    </source>
</evidence>
<comment type="similarity">
    <text evidence="1 4">Belongs to the glycosyl hydrolase 32 family.</text>
</comment>
<dbReference type="InterPro" id="IPR001362">
    <property type="entry name" value="Glyco_hydro_32"/>
</dbReference>
<dbReference type="GO" id="GO:0005737">
    <property type="term" value="C:cytoplasm"/>
    <property type="evidence" value="ECO:0007669"/>
    <property type="project" value="TreeGrafter"/>
</dbReference>
<organism evidence="7 8">
    <name type="scientific">Curvularia clavata</name>
    <dbReference type="NCBI Taxonomy" id="95742"/>
    <lineage>
        <taxon>Eukaryota</taxon>
        <taxon>Fungi</taxon>
        <taxon>Dikarya</taxon>
        <taxon>Ascomycota</taxon>
        <taxon>Pezizomycotina</taxon>
        <taxon>Dothideomycetes</taxon>
        <taxon>Pleosporomycetidae</taxon>
        <taxon>Pleosporales</taxon>
        <taxon>Pleosporineae</taxon>
        <taxon>Pleosporaceae</taxon>
        <taxon>Curvularia</taxon>
    </lineage>
</organism>
<dbReference type="InterPro" id="IPR013320">
    <property type="entry name" value="ConA-like_dom_sf"/>
</dbReference>
<dbReference type="SUPFAM" id="SSF49899">
    <property type="entry name" value="Concanavalin A-like lectins/glucanases"/>
    <property type="match status" value="1"/>
</dbReference>
<evidence type="ECO:0000256" key="1">
    <source>
        <dbReference type="ARBA" id="ARBA00009902"/>
    </source>
</evidence>
<dbReference type="Pfam" id="PF08244">
    <property type="entry name" value="Glyco_hydro_32C"/>
    <property type="match status" value="1"/>
</dbReference>
<dbReference type="AlphaFoldDB" id="A0A9Q8YZU0"/>
<dbReference type="InterPro" id="IPR023296">
    <property type="entry name" value="Glyco_hydro_beta-prop_sf"/>
</dbReference>
<dbReference type="GO" id="GO:0005987">
    <property type="term" value="P:sucrose catabolic process"/>
    <property type="evidence" value="ECO:0007669"/>
    <property type="project" value="TreeGrafter"/>
</dbReference>
<reference evidence="7" key="1">
    <citation type="submission" date="2021-12" db="EMBL/GenBank/DDBJ databases">
        <title>Curvularia clavata genome.</title>
        <authorList>
            <person name="Cao Y."/>
        </authorList>
    </citation>
    <scope>NUCLEOTIDE SEQUENCE</scope>
    <source>
        <strain evidence="7">Yc1106</strain>
    </source>
</reference>
<keyword evidence="8" id="KW-1185">Reference proteome</keyword>
<evidence type="ECO:0000259" key="5">
    <source>
        <dbReference type="Pfam" id="PF00251"/>
    </source>
</evidence>
<evidence type="ECO:0000256" key="4">
    <source>
        <dbReference type="RuleBase" id="RU362110"/>
    </source>
</evidence>
<feature type="domain" description="Glycosyl hydrolase family 32 N-terminal" evidence="5">
    <location>
        <begin position="169"/>
        <end position="527"/>
    </location>
</feature>
<dbReference type="OrthoDB" id="202537at2759"/>